<dbReference type="InterPro" id="IPR007728">
    <property type="entry name" value="Pre-SET_dom"/>
</dbReference>
<evidence type="ECO:0000256" key="2">
    <source>
        <dbReference type="ARBA" id="ARBA00022454"/>
    </source>
</evidence>
<organism evidence="8">
    <name type="scientific">Daucus carota subsp. sativus</name>
    <name type="common">Carrot</name>
    <dbReference type="NCBI Taxonomy" id="79200"/>
    <lineage>
        <taxon>Eukaryota</taxon>
        <taxon>Viridiplantae</taxon>
        <taxon>Streptophyta</taxon>
        <taxon>Embryophyta</taxon>
        <taxon>Tracheophyta</taxon>
        <taxon>Spermatophyta</taxon>
        <taxon>Magnoliopsida</taxon>
        <taxon>eudicotyledons</taxon>
        <taxon>Gunneridae</taxon>
        <taxon>Pentapetalae</taxon>
        <taxon>asterids</taxon>
        <taxon>campanulids</taxon>
        <taxon>Apiales</taxon>
        <taxon>Apiaceae</taxon>
        <taxon>Apioideae</taxon>
        <taxon>Scandiceae</taxon>
        <taxon>Daucinae</taxon>
        <taxon>Daucus</taxon>
        <taxon>Daucus sect. Daucus</taxon>
    </lineage>
</organism>
<dbReference type="InterPro" id="IPR051357">
    <property type="entry name" value="H3K9_HMTase_SUVAR3-9"/>
</dbReference>
<dbReference type="InterPro" id="IPR001214">
    <property type="entry name" value="SET_dom"/>
</dbReference>
<protein>
    <recommendedName>
        <fullName evidence="9">SET domain-containing protein</fullName>
    </recommendedName>
</protein>
<dbReference type="Gramene" id="KZM97996">
    <property type="protein sequence ID" value="KZM97996"/>
    <property type="gene ID" value="DCAR_014642"/>
</dbReference>
<comment type="subcellular location">
    <subcellularLocation>
        <location evidence="1">Chromosome</location>
    </subcellularLocation>
    <subcellularLocation>
        <location evidence="4">Nucleus</location>
    </subcellularLocation>
</comment>
<reference evidence="8" key="1">
    <citation type="journal article" date="2016" name="Nat. Genet.">
        <title>A high-quality carrot genome assembly provides new insights into carotenoid accumulation and asterid genome evolution.</title>
        <authorList>
            <person name="Iorizzo M."/>
            <person name="Ellison S."/>
            <person name="Senalik D."/>
            <person name="Zeng P."/>
            <person name="Satapoomin P."/>
            <person name="Huang J."/>
            <person name="Bowman M."/>
            <person name="Iovene M."/>
            <person name="Sanseverino W."/>
            <person name="Cavagnaro P."/>
            <person name="Yildiz M."/>
            <person name="Macko-Podgorni A."/>
            <person name="Moranska E."/>
            <person name="Grzebelus E."/>
            <person name="Grzebelus D."/>
            <person name="Ashrafi H."/>
            <person name="Zheng Z."/>
            <person name="Cheng S."/>
            <person name="Spooner D."/>
            <person name="Van Deynze A."/>
            <person name="Simon P."/>
        </authorList>
    </citation>
    <scope>NUCLEOTIDE SEQUENCE [LARGE SCALE GENOMIC DNA]</scope>
    <source>
        <tissue evidence="8">Leaf</tissue>
    </source>
</reference>
<dbReference type="GO" id="GO:0005694">
    <property type="term" value="C:chromosome"/>
    <property type="evidence" value="ECO:0007669"/>
    <property type="project" value="UniProtKB-SubCell"/>
</dbReference>
<evidence type="ECO:0000313" key="8">
    <source>
        <dbReference type="EMBL" id="KZM97996.1"/>
    </source>
</evidence>
<evidence type="ECO:0008006" key="9">
    <source>
        <dbReference type="Google" id="ProtNLM"/>
    </source>
</evidence>
<evidence type="ECO:0000256" key="4">
    <source>
        <dbReference type="PROSITE-ProRule" id="PRU00358"/>
    </source>
</evidence>
<dbReference type="SUPFAM" id="SSF88697">
    <property type="entry name" value="PUA domain-like"/>
    <property type="match status" value="1"/>
</dbReference>
<dbReference type="InterPro" id="IPR046341">
    <property type="entry name" value="SET_dom_sf"/>
</dbReference>
<dbReference type="PROSITE" id="PS51015">
    <property type="entry name" value="YDG"/>
    <property type="match status" value="1"/>
</dbReference>
<dbReference type="InterPro" id="IPR003105">
    <property type="entry name" value="SRA_YDG"/>
</dbReference>
<dbReference type="SMART" id="SM00317">
    <property type="entry name" value="SET"/>
    <property type="match status" value="1"/>
</dbReference>
<evidence type="ECO:0000256" key="3">
    <source>
        <dbReference type="ARBA" id="ARBA00023242"/>
    </source>
</evidence>
<dbReference type="AlphaFoldDB" id="A0A165XB36"/>
<dbReference type="SMART" id="SM00466">
    <property type="entry name" value="SRA"/>
    <property type="match status" value="1"/>
</dbReference>
<dbReference type="STRING" id="79200.A0A165XB36"/>
<comment type="caution">
    <text evidence="8">The sequence shown here is derived from an EMBL/GenBank/DDBJ whole genome shotgun (WGS) entry which is preliminary data.</text>
</comment>
<dbReference type="PANTHER" id="PTHR45660:SF46">
    <property type="entry name" value="HISTONE-LYSINE N-METHYLTRANSFERASE, H3 LYSINE-9 SPECIFIC SUVH6"/>
    <property type="match status" value="1"/>
</dbReference>
<dbReference type="SMART" id="SM00468">
    <property type="entry name" value="PreSET"/>
    <property type="match status" value="1"/>
</dbReference>
<feature type="domain" description="YDG" evidence="7">
    <location>
        <begin position="231"/>
        <end position="373"/>
    </location>
</feature>
<dbReference type="GO" id="GO:0042054">
    <property type="term" value="F:histone methyltransferase activity"/>
    <property type="evidence" value="ECO:0007669"/>
    <property type="project" value="InterPro"/>
</dbReference>
<dbReference type="OMA" id="NIMKESR"/>
<proteinExistence type="predicted"/>
<gene>
    <name evidence="8" type="ORF">DCAR_014642</name>
</gene>
<dbReference type="EMBL" id="LNRQ01000004">
    <property type="protein sequence ID" value="KZM97996.1"/>
    <property type="molecule type" value="Genomic_DNA"/>
</dbReference>
<accession>A0A165XB36</accession>
<feature type="domain" description="SET" evidence="5">
    <location>
        <begin position="510"/>
        <end position="637"/>
    </location>
</feature>
<evidence type="ECO:0000259" key="7">
    <source>
        <dbReference type="PROSITE" id="PS51015"/>
    </source>
</evidence>
<keyword evidence="3 4" id="KW-0539">Nucleus</keyword>
<dbReference type="InterPro" id="IPR036987">
    <property type="entry name" value="SRA-YDG_sf"/>
</dbReference>
<evidence type="ECO:0000259" key="5">
    <source>
        <dbReference type="PROSITE" id="PS50280"/>
    </source>
</evidence>
<dbReference type="Gene3D" id="2.30.280.10">
    <property type="entry name" value="SRA-YDG"/>
    <property type="match status" value="1"/>
</dbReference>
<dbReference type="GO" id="GO:0005634">
    <property type="term" value="C:nucleus"/>
    <property type="evidence" value="ECO:0007669"/>
    <property type="project" value="UniProtKB-SubCell"/>
</dbReference>
<feature type="domain" description="Pre-SET" evidence="6">
    <location>
        <begin position="447"/>
        <end position="507"/>
    </location>
</feature>
<dbReference type="GO" id="GO:0003690">
    <property type="term" value="F:double-stranded DNA binding"/>
    <property type="evidence" value="ECO:0007669"/>
    <property type="project" value="TreeGrafter"/>
</dbReference>
<name>A0A165XB36_DAUCS</name>
<dbReference type="PANTHER" id="PTHR45660">
    <property type="entry name" value="HISTONE-LYSINE N-METHYLTRANSFERASE SETMAR"/>
    <property type="match status" value="1"/>
</dbReference>
<dbReference type="Pfam" id="PF00856">
    <property type="entry name" value="SET"/>
    <property type="match status" value="1"/>
</dbReference>
<evidence type="ECO:0000259" key="6">
    <source>
        <dbReference type="PROSITE" id="PS50867"/>
    </source>
</evidence>
<dbReference type="PROSITE" id="PS50280">
    <property type="entry name" value="SET"/>
    <property type="match status" value="1"/>
</dbReference>
<sequence length="639" mass="71885">MMYLSLKERSRAGGHGVVTVDTVLVKLPREMLFTWGLDGISEPIYFDNQITKIPHKHSRPPPKNLDDEECRLLHEIIQMDNKVGFRDNEGTSKSAENALEAMGGFGLTGSKEATQSEKSVRPSVCEKSLEAGEEHSIVWSSERNRLQSNSRFHLVGGNSITGGTNYDDQTDLCRDKVMKVLDLFKDTLKKVQLEQKMKPNGQRKGGVKMYMEAARQLKEKHLWLNVNKSIGAVPGVEIGDHFQSRAELVIIGLHKDYFAGIDYMNIDGKLLATSIVASDRYGDKNESSDVLTYMGEGGNHVFSSSIPEDQKLVRGNLALKNSKDKKAPVRVIRSGQNIMKESRLIYDGLYLVTDFWNEVEPGGRLVYKFQLNRMQGQQNPIRLDAMKGSRKFNKASHASVVLNDISKGKENTPVRLVNIIDCEKPPPFKYTTKMMYHSQEFVVSRSSGCDCLDGCSEDNPCPCIIKNNCRFSVNNCVSTAEKEPIVYECGPCCKCPSGCKNRLSQNGIKLQLEVFKTIPGGWGVRSRNFISKGRFICEYVGELLQFKEEEGRIDFDESAVDAGNFYGTEDSSSFSEDNDDVENVKFGNVGRFIRHSFSPNLYAKCVLFDHEDTSRPHVMLFAAKNIAPHTEMTFNYKLW</sequence>
<dbReference type="Pfam" id="PF05033">
    <property type="entry name" value="Pre-SET"/>
    <property type="match status" value="1"/>
</dbReference>
<dbReference type="Pfam" id="PF02182">
    <property type="entry name" value="SAD_SRA"/>
    <property type="match status" value="1"/>
</dbReference>
<dbReference type="InterPro" id="IPR015947">
    <property type="entry name" value="PUA-like_sf"/>
</dbReference>
<dbReference type="GO" id="GO:0008270">
    <property type="term" value="F:zinc ion binding"/>
    <property type="evidence" value="ECO:0007669"/>
    <property type="project" value="InterPro"/>
</dbReference>
<keyword evidence="2" id="KW-0158">Chromosome</keyword>
<dbReference type="SUPFAM" id="SSF82199">
    <property type="entry name" value="SET domain"/>
    <property type="match status" value="1"/>
</dbReference>
<evidence type="ECO:0000256" key="1">
    <source>
        <dbReference type="ARBA" id="ARBA00004286"/>
    </source>
</evidence>
<dbReference type="Gene3D" id="2.170.270.10">
    <property type="entry name" value="SET domain"/>
    <property type="match status" value="1"/>
</dbReference>
<dbReference type="PROSITE" id="PS50867">
    <property type="entry name" value="PRE_SET"/>
    <property type="match status" value="1"/>
</dbReference>